<organism evidence="1 2">
    <name type="scientific">Candidatus Tidjanibacter faecipullorum</name>
    <dbReference type="NCBI Taxonomy" id="2838766"/>
    <lineage>
        <taxon>Bacteria</taxon>
        <taxon>Pseudomonadati</taxon>
        <taxon>Bacteroidota</taxon>
        <taxon>Bacteroidia</taxon>
        <taxon>Bacteroidales</taxon>
        <taxon>Rikenellaceae</taxon>
        <taxon>Tidjanibacter</taxon>
    </lineage>
</organism>
<sequence>MKIENPAVTLADEARCGVKEEVRSGFLDWLHLFSVTGEDGELYAVGGAILSMQLEQMDVVSLNVSCGRGESRQLPESIYKVGRYPGMLYEHMWRHPAGTLRIETSDDRVTVSCGPQYRVTCFRDNSWHFELDSQDGAYRADLWHRPSGYPLWYGRETPSYLTQHSITYGYNWAGAVEGTITLRGRSVRVTGLGIRERYVAVDSCAAEIGGWEDWGWVSFNEIHASLYDMRLGMKDFALYDLENKAYYPEGKLTIRHEDWVFLRELDGFIPTRYHISIETAGGCYEVCAEVCNATTWGATHQVPDNPVATLTYGNVTGTFTATDGTVRHLTGGRGVMSIRQWHAYPNLLPRELYTDDRTPVACDNKFDTL</sequence>
<gene>
    <name evidence="1" type="ORF">H9816_05130</name>
</gene>
<comment type="caution">
    <text evidence="1">The sequence shown here is derived from an EMBL/GenBank/DDBJ whole genome shotgun (WGS) entry which is preliminary data.</text>
</comment>
<dbReference type="Proteomes" id="UP000824014">
    <property type="component" value="Unassembled WGS sequence"/>
</dbReference>
<reference evidence="1" key="1">
    <citation type="journal article" date="2021" name="PeerJ">
        <title>Extensive microbial diversity within the chicken gut microbiome revealed by metagenomics and culture.</title>
        <authorList>
            <person name="Gilroy R."/>
            <person name="Ravi A."/>
            <person name="Getino M."/>
            <person name="Pursley I."/>
            <person name="Horton D.L."/>
            <person name="Alikhan N.F."/>
            <person name="Baker D."/>
            <person name="Gharbi K."/>
            <person name="Hall N."/>
            <person name="Watson M."/>
            <person name="Adriaenssens E.M."/>
            <person name="Foster-Nyarko E."/>
            <person name="Jarju S."/>
            <person name="Secka A."/>
            <person name="Antonio M."/>
            <person name="Oren A."/>
            <person name="Chaudhuri R.R."/>
            <person name="La Ragione R."/>
            <person name="Hildebrand F."/>
            <person name="Pallen M.J."/>
        </authorList>
    </citation>
    <scope>NUCLEOTIDE SEQUENCE</scope>
    <source>
        <strain evidence="1">ChiHjej11B10-19426</strain>
    </source>
</reference>
<reference evidence="1" key="2">
    <citation type="submission" date="2021-04" db="EMBL/GenBank/DDBJ databases">
        <authorList>
            <person name="Gilroy R."/>
        </authorList>
    </citation>
    <scope>NUCLEOTIDE SEQUENCE</scope>
    <source>
        <strain evidence="1">ChiHjej11B10-19426</strain>
    </source>
</reference>
<evidence type="ECO:0000313" key="2">
    <source>
        <dbReference type="Proteomes" id="UP000824014"/>
    </source>
</evidence>
<dbReference type="SUPFAM" id="SSF159245">
    <property type="entry name" value="AttH-like"/>
    <property type="match status" value="1"/>
</dbReference>
<name>A0A9D2DED7_9BACT</name>
<evidence type="ECO:0000313" key="1">
    <source>
        <dbReference type="EMBL" id="HIZ15274.1"/>
    </source>
</evidence>
<protein>
    <submittedName>
        <fullName evidence="1">Uncharacterized protein</fullName>
    </submittedName>
</protein>
<dbReference type="EMBL" id="DXCC01000017">
    <property type="protein sequence ID" value="HIZ15274.1"/>
    <property type="molecule type" value="Genomic_DNA"/>
</dbReference>
<dbReference type="AlphaFoldDB" id="A0A9D2DED7"/>
<proteinExistence type="predicted"/>
<accession>A0A9D2DED7</accession>